<keyword evidence="2" id="KW-0808">Transferase</keyword>
<dbReference type="InterPro" id="IPR043129">
    <property type="entry name" value="ATPase_NBD"/>
</dbReference>
<dbReference type="PANTHER" id="PTHR18964">
    <property type="entry name" value="ROK (REPRESSOR, ORF, KINASE) FAMILY"/>
    <property type="match status" value="1"/>
</dbReference>
<dbReference type="EMBL" id="CP019607">
    <property type="protein sequence ID" value="AQP51136.1"/>
    <property type="molecule type" value="Genomic_DNA"/>
</dbReference>
<evidence type="ECO:0000313" key="3">
    <source>
        <dbReference type="Proteomes" id="UP000188235"/>
    </source>
</evidence>
<reference evidence="2 3" key="1">
    <citation type="journal article" date="2008" name="Int. J. Syst. Evol. Microbiol.">
        <title>Tessaracoccus flavescens sp. nov., isolated from marine sediment.</title>
        <authorList>
            <person name="Lee D.W."/>
            <person name="Lee S.D."/>
        </authorList>
    </citation>
    <scope>NUCLEOTIDE SEQUENCE [LARGE SCALE GENOMIC DNA]</scope>
    <source>
        <strain evidence="2 3">SST-39T</strain>
    </source>
</reference>
<dbReference type="Pfam" id="PF00480">
    <property type="entry name" value="ROK"/>
    <property type="match status" value="1"/>
</dbReference>
<dbReference type="OrthoDB" id="8772678at2"/>
<evidence type="ECO:0000313" key="2">
    <source>
        <dbReference type="EMBL" id="AQP51136.1"/>
    </source>
</evidence>
<proteinExistence type="inferred from homology"/>
<dbReference type="InterPro" id="IPR049874">
    <property type="entry name" value="ROK_cs"/>
</dbReference>
<sequence>MSHAIGVDLGGTKTAAALVGDDGSLGEIITAPTPSSTGPDAVLDTVAALVGRLWRDDVVGLGVGTAGVVDATRGTIISATETFSLWVGTDLLAGLRSRLGLGADTPIEIRNDVDAHALGEHWLGAGQGHESMLMVAVGTGVGGAVIVDGALRTGAHHVAGEMGHVPTPGADDLRCACGRLGHLEAIAAGPAIERRYAALSGAALSGREIMARAESGELAALEVVQGAAVGLAKAICGLVTVLDPGCVVVGGGVALAGEVWWNPLLVTCRADLIDALADIDILPARLGTSAALLGAARTVFDASDIDQPRRSHE</sequence>
<dbReference type="Proteomes" id="UP000188235">
    <property type="component" value="Chromosome"/>
</dbReference>
<dbReference type="GO" id="GO:0016301">
    <property type="term" value="F:kinase activity"/>
    <property type="evidence" value="ECO:0007669"/>
    <property type="project" value="UniProtKB-KW"/>
</dbReference>
<dbReference type="AlphaFoldDB" id="A0A1Q2CYA4"/>
<comment type="similarity">
    <text evidence="1">Belongs to the ROK (NagC/XylR) family.</text>
</comment>
<dbReference type="STRING" id="399497.BW733_10150"/>
<evidence type="ECO:0000256" key="1">
    <source>
        <dbReference type="ARBA" id="ARBA00006479"/>
    </source>
</evidence>
<accession>A0A1Q2CYA4</accession>
<dbReference type="Gene3D" id="3.30.420.40">
    <property type="match status" value="2"/>
</dbReference>
<dbReference type="SUPFAM" id="SSF53067">
    <property type="entry name" value="Actin-like ATPase domain"/>
    <property type="match status" value="1"/>
</dbReference>
<gene>
    <name evidence="2" type="ORF">BW733_10150</name>
</gene>
<organism evidence="2 3">
    <name type="scientific">Tessaracoccus flavescens</name>
    <dbReference type="NCBI Taxonomy" id="399497"/>
    <lineage>
        <taxon>Bacteria</taxon>
        <taxon>Bacillati</taxon>
        <taxon>Actinomycetota</taxon>
        <taxon>Actinomycetes</taxon>
        <taxon>Propionibacteriales</taxon>
        <taxon>Propionibacteriaceae</taxon>
        <taxon>Tessaracoccus</taxon>
    </lineage>
</organism>
<name>A0A1Q2CYA4_9ACTN</name>
<dbReference type="RefSeq" id="WP_077350159.1">
    <property type="nucleotide sequence ID" value="NZ_CP019607.1"/>
</dbReference>
<dbReference type="InterPro" id="IPR000600">
    <property type="entry name" value="ROK"/>
</dbReference>
<keyword evidence="2" id="KW-0418">Kinase</keyword>
<dbReference type="PROSITE" id="PS01125">
    <property type="entry name" value="ROK"/>
    <property type="match status" value="1"/>
</dbReference>
<protein>
    <submittedName>
        <fullName evidence="2">Glucokinase</fullName>
    </submittedName>
</protein>
<dbReference type="KEGG" id="tfa:BW733_10150"/>
<keyword evidence="3" id="KW-1185">Reference proteome</keyword>
<dbReference type="PANTHER" id="PTHR18964:SF169">
    <property type="entry name" value="N-ACETYLMANNOSAMINE KINASE"/>
    <property type="match status" value="1"/>
</dbReference>